<evidence type="ECO:0000256" key="1">
    <source>
        <dbReference type="ARBA" id="ARBA00000085"/>
    </source>
</evidence>
<dbReference type="Gene3D" id="1.10.287.130">
    <property type="match status" value="1"/>
</dbReference>
<dbReference type="CDD" id="cd16915">
    <property type="entry name" value="HATPase_DpiB-CitA-like"/>
    <property type="match status" value="1"/>
</dbReference>
<evidence type="ECO:0000256" key="3">
    <source>
        <dbReference type="ARBA" id="ARBA00012438"/>
    </source>
</evidence>
<evidence type="ECO:0000256" key="11">
    <source>
        <dbReference type="ARBA" id="ARBA00022989"/>
    </source>
</evidence>
<dbReference type="InterPro" id="IPR016120">
    <property type="entry name" value="Sig_transdc_His_kin_SpoOB"/>
</dbReference>
<dbReference type="PROSITE" id="PS50109">
    <property type="entry name" value="HIS_KIN"/>
    <property type="match status" value="1"/>
</dbReference>
<dbReference type="GO" id="GO:0005886">
    <property type="term" value="C:plasma membrane"/>
    <property type="evidence" value="ECO:0007669"/>
    <property type="project" value="UniProtKB-SubCell"/>
</dbReference>
<keyword evidence="7" id="KW-0812">Transmembrane</keyword>
<dbReference type="InterPro" id="IPR004358">
    <property type="entry name" value="Sig_transdc_His_kin-like_C"/>
</dbReference>
<dbReference type="EMBL" id="CP093245">
    <property type="protein sequence ID" value="UNH31933.1"/>
    <property type="molecule type" value="Genomic_DNA"/>
</dbReference>
<dbReference type="InterPro" id="IPR000014">
    <property type="entry name" value="PAS"/>
</dbReference>
<dbReference type="RefSeq" id="WP_047257363.1">
    <property type="nucleotide sequence ID" value="NZ_CAWMFK010000067.1"/>
</dbReference>
<dbReference type="PANTHER" id="PTHR44936:SF10">
    <property type="entry name" value="SENSOR PROTEIN RSTB"/>
    <property type="match status" value="1"/>
</dbReference>
<accession>A0A9Q8Q593</accession>
<dbReference type="EC" id="2.7.13.3" evidence="3"/>
<dbReference type="Gene3D" id="3.30.450.20">
    <property type="entry name" value="PAS domain"/>
    <property type="match status" value="2"/>
</dbReference>
<evidence type="ECO:0000256" key="9">
    <source>
        <dbReference type="ARBA" id="ARBA00022777"/>
    </source>
</evidence>
<dbReference type="Gene3D" id="3.30.565.10">
    <property type="entry name" value="Histidine kinase-like ATPase, C-terminal domain"/>
    <property type="match status" value="1"/>
</dbReference>
<dbReference type="FunFam" id="3.30.450.20:FF:000018">
    <property type="entry name" value="Sensor histidine kinase DcuS"/>
    <property type="match status" value="1"/>
</dbReference>
<dbReference type="GeneID" id="79716916"/>
<keyword evidence="13" id="KW-0472">Membrane</keyword>
<keyword evidence="6 14" id="KW-0808">Transferase</keyword>
<keyword evidence="10" id="KW-0067">ATP-binding</keyword>
<dbReference type="SMART" id="SM00387">
    <property type="entry name" value="HATPase_c"/>
    <property type="match status" value="1"/>
</dbReference>
<dbReference type="InterPro" id="IPR036890">
    <property type="entry name" value="HATPase_C_sf"/>
</dbReference>
<proteinExistence type="predicted"/>
<keyword evidence="11" id="KW-1133">Transmembrane helix</keyword>
<gene>
    <name evidence="14" type="primary">dpiB</name>
    <name evidence="14" type="ORF">MNY72_06490</name>
</gene>
<keyword evidence="4" id="KW-1003">Cell membrane</keyword>
<dbReference type="InterPro" id="IPR035965">
    <property type="entry name" value="PAS-like_dom_sf"/>
</dbReference>
<dbReference type="InterPro" id="IPR005467">
    <property type="entry name" value="His_kinase_dom"/>
</dbReference>
<dbReference type="SUPFAM" id="SSF103190">
    <property type="entry name" value="Sensory domain-like"/>
    <property type="match status" value="1"/>
</dbReference>
<evidence type="ECO:0000256" key="5">
    <source>
        <dbReference type="ARBA" id="ARBA00022553"/>
    </source>
</evidence>
<keyword evidence="12" id="KW-0902">Two-component regulatory system</keyword>
<dbReference type="GO" id="GO:0000155">
    <property type="term" value="F:phosphorelay sensor kinase activity"/>
    <property type="evidence" value="ECO:0007669"/>
    <property type="project" value="InterPro"/>
</dbReference>
<keyword evidence="9 14" id="KW-0418">Kinase</keyword>
<dbReference type="InterPro" id="IPR003594">
    <property type="entry name" value="HATPase_dom"/>
</dbReference>
<dbReference type="Proteomes" id="UP000829116">
    <property type="component" value="Chromosome"/>
</dbReference>
<dbReference type="SUPFAM" id="SSF55890">
    <property type="entry name" value="Sporulation response regulatory protein Spo0B"/>
    <property type="match status" value="1"/>
</dbReference>
<dbReference type="Pfam" id="PF02518">
    <property type="entry name" value="HATPase_c"/>
    <property type="match status" value="1"/>
</dbReference>
<keyword evidence="5" id="KW-0597">Phosphoprotein</keyword>
<dbReference type="SUPFAM" id="SSF55785">
    <property type="entry name" value="PYP-like sensor domain (PAS domain)"/>
    <property type="match status" value="1"/>
</dbReference>
<evidence type="ECO:0000256" key="13">
    <source>
        <dbReference type="ARBA" id="ARBA00023136"/>
    </source>
</evidence>
<evidence type="ECO:0000256" key="12">
    <source>
        <dbReference type="ARBA" id="ARBA00023012"/>
    </source>
</evidence>
<evidence type="ECO:0000256" key="10">
    <source>
        <dbReference type="ARBA" id="ARBA00022840"/>
    </source>
</evidence>
<evidence type="ECO:0000313" key="14">
    <source>
        <dbReference type="EMBL" id="UNH31933.1"/>
    </source>
</evidence>
<dbReference type="PANTHER" id="PTHR44936">
    <property type="entry name" value="SENSOR PROTEIN CREC"/>
    <property type="match status" value="1"/>
</dbReference>
<evidence type="ECO:0000256" key="4">
    <source>
        <dbReference type="ARBA" id="ARBA00022475"/>
    </source>
</evidence>
<dbReference type="NCBIfam" id="NF011627">
    <property type="entry name" value="PRK15053.1"/>
    <property type="match status" value="1"/>
</dbReference>
<comment type="subcellular location">
    <subcellularLocation>
        <location evidence="2">Cell membrane</location>
        <topology evidence="2">Multi-pass membrane protein</topology>
    </subcellularLocation>
</comment>
<dbReference type="InterPro" id="IPR050980">
    <property type="entry name" value="2C_sensor_his_kinase"/>
</dbReference>
<evidence type="ECO:0000256" key="6">
    <source>
        <dbReference type="ARBA" id="ARBA00022679"/>
    </source>
</evidence>
<protein>
    <recommendedName>
        <fullName evidence="3">histidine kinase</fullName>
        <ecNumber evidence="3">2.7.13.3</ecNumber>
    </recommendedName>
</protein>
<evidence type="ECO:0000256" key="8">
    <source>
        <dbReference type="ARBA" id="ARBA00022741"/>
    </source>
</evidence>
<dbReference type="InterPro" id="IPR029151">
    <property type="entry name" value="Sensor-like_sf"/>
</dbReference>
<dbReference type="AlphaFoldDB" id="A0A9Q8Q593"/>
<dbReference type="SUPFAM" id="SSF55874">
    <property type="entry name" value="ATPase domain of HSP90 chaperone/DNA topoisomerase II/histidine kinase"/>
    <property type="match status" value="1"/>
</dbReference>
<keyword evidence="8" id="KW-0547">Nucleotide-binding</keyword>
<dbReference type="PRINTS" id="PR00344">
    <property type="entry name" value="BCTRLSENSOR"/>
</dbReference>
<organism evidence="14 15">
    <name type="scientific">Moellerella wisconsensis</name>
    <dbReference type="NCBI Taxonomy" id="158849"/>
    <lineage>
        <taxon>Bacteria</taxon>
        <taxon>Pseudomonadati</taxon>
        <taxon>Pseudomonadota</taxon>
        <taxon>Gammaproteobacteria</taxon>
        <taxon>Enterobacterales</taxon>
        <taxon>Morganellaceae</taxon>
        <taxon>Moellerella</taxon>
    </lineage>
</organism>
<evidence type="ECO:0000313" key="15">
    <source>
        <dbReference type="Proteomes" id="UP000829116"/>
    </source>
</evidence>
<reference evidence="14" key="1">
    <citation type="submission" date="2022-03" db="EMBL/GenBank/DDBJ databases">
        <title>ESBL-producing Moellerella wisconsensis and Escherichia marmotae isolated from wild game meat.</title>
        <authorList>
            <person name="Biggel M."/>
        </authorList>
    </citation>
    <scope>NUCLEOTIDE SEQUENCE</scope>
    <source>
        <strain evidence="14">W51</strain>
    </source>
</reference>
<sequence>MKILDNKIFAHQIRSISFPIRVFILLLLASVVLIAVLGKYFTDSFQNNLINNVRTLAMNQAKIIASMDSIVSAVENKDTHRLQTIADKLNSRSDFDYIVIGDENSIRLYHPNSEKIGFMMQWNKPGAMARGESYFIDGEGSIGGAIRAKTPIFDANNKVIGVVSIGYLTKTINVSRAEFLVQTAGAFLAILVILLFLSWGFSRHIRRQMLGMEPQQIVQVVMLQKAIFDAVFEGIIAIDCDGNIIAINHNARQMLAIIEPEKSLIGRHISSVITPVTFFLSDTSEVKYDQLSTFNGLNVISSRIAIMDGKQQMGSVVSFRSQNDIESLNTQLTQVKQYVENLRTLRHEHLNWMSTLGGLIQMGEYQQALAMIKGESASQQQLIDSLRGKFADKQVAGLLFGKYHRAKELGLKLEFIEGCQLSEIPAKLTSTEFCAILGNLLNNAFEASLKNPQGNKQIELYLSDEGKEIVIEVADQGCGFPEEGRDNYFERGITTKTQSPEGHGIGLYLIASYVKRCQGAMIIEDNSPCGTLFSIFIPKVKIPNDKD</sequence>
<comment type="catalytic activity">
    <reaction evidence="1">
        <text>ATP + protein L-histidine = ADP + protein N-phospho-L-histidine.</text>
        <dbReference type="EC" id="2.7.13.3"/>
    </reaction>
</comment>
<name>A0A9Q8Q593_9GAMM</name>
<dbReference type="GO" id="GO:0005524">
    <property type="term" value="F:ATP binding"/>
    <property type="evidence" value="ECO:0007669"/>
    <property type="project" value="UniProtKB-KW"/>
</dbReference>
<dbReference type="Pfam" id="PF17203">
    <property type="entry name" value="sCache_3_2"/>
    <property type="match status" value="1"/>
</dbReference>
<evidence type="ECO:0000256" key="7">
    <source>
        <dbReference type="ARBA" id="ARBA00022692"/>
    </source>
</evidence>
<dbReference type="CDD" id="cd00130">
    <property type="entry name" value="PAS"/>
    <property type="match status" value="1"/>
</dbReference>
<evidence type="ECO:0000256" key="2">
    <source>
        <dbReference type="ARBA" id="ARBA00004651"/>
    </source>
</evidence>
<dbReference type="InterPro" id="IPR033463">
    <property type="entry name" value="sCache_3"/>
</dbReference>